<comment type="caution">
    <text evidence="2">The sequence shown here is derived from an EMBL/GenBank/DDBJ whole genome shotgun (WGS) entry which is preliminary data.</text>
</comment>
<evidence type="ECO:0000256" key="1">
    <source>
        <dbReference type="SAM" id="MobiDB-lite"/>
    </source>
</evidence>
<dbReference type="Proteomes" id="UP001189429">
    <property type="component" value="Unassembled WGS sequence"/>
</dbReference>
<gene>
    <name evidence="2" type="ORF">PCOR1329_LOCUS206</name>
</gene>
<protein>
    <submittedName>
        <fullName evidence="2">Uncharacterized protein</fullName>
    </submittedName>
</protein>
<dbReference type="EMBL" id="CAUYUJ010000020">
    <property type="protein sequence ID" value="CAK0788270.1"/>
    <property type="molecule type" value="Genomic_DNA"/>
</dbReference>
<feature type="region of interest" description="Disordered" evidence="1">
    <location>
        <begin position="366"/>
        <end position="393"/>
    </location>
</feature>
<organism evidence="2 3">
    <name type="scientific">Prorocentrum cordatum</name>
    <dbReference type="NCBI Taxonomy" id="2364126"/>
    <lineage>
        <taxon>Eukaryota</taxon>
        <taxon>Sar</taxon>
        <taxon>Alveolata</taxon>
        <taxon>Dinophyceae</taxon>
        <taxon>Prorocentrales</taxon>
        <taxon>Prorocentraceae</taxon>
        <taxon>Prorocentrum</taxon>
    </lineage>
</organism>
<accession>A0ABN9PDR4</accession>
<proteinExistence type="predicted"/>
<keyword evidence="3" id="KW-1185">Reference proteome</keyword>
<reference evidence="2" key="1">
    <citation type="submission" date="2023-10" db="EMBL/GenBank/DDBJ databases">
        <authorList>
            <person name="Chen Y."/>
            <person name="Shah S."/>
            <person name="Dougan E. K."/>
            <person name="Thang M."/>
            <person name="Chan C."/>
        </authorList>
    </citation>
    <scope>NUCLEOTIDE SEQUENCE [LARGE SCALE GENOMIC DNA]</scope>
</reference>
<evidence type="ECO:0000313" key="3">
    <source>
        <dbReference type="Proteomes" id="UP001189429"/>
    </source>
</evidence>
<sequence>MVRDSLLKKTLRTADLPSSWRALPPSAELVPAMDVHMATLTAAELKDPEWNAYNHTGSTSTAPLYVRSIEGEKVCLECADKTGRAQTHMLNQCPQHARDSTALLLEFLHSPCALRIIADHVNTIAGAKGVVAKLNVVLQQHPGHPADLIGDSFNPWKLQKNRLAELHAAKAARELRKIAANSRCFLSALTELGHKGGMVQALFAASAEEMEGVLAASPGWRSFRVKNALRIRQPSSRCPDHGRHKKTPAVVLAGSGPRRVVSQRLGTTVWATGKRGRPVRKVAVLHAQNAAAIQLWTVLIRQAGAARVKAFQEHKAATLAKFNHDVARRVYSFCEQATLADYGAQFAFCEESQLLARLGGAAAEEGAEAGSDWENVAAGDEHEVDDAAAAGGA</sequence>
<name>A0ABN9PDR4_9DINO</name>
<evidence type="ECO:0000313" key="2">
    <source>
        <dbReference type="EMBL" id="CAK0788270.1"/>
    </source>
</evidence>